<sequence>MDLSFLNDEYISERFIIGGQEIEQMINSIKTNVFNPMDELETYLRDRCEIFCKIFDSSYIEVQAQDASIITEINNMI</sequence>
<organism evidence="1 2">
    <name type="scientific">Bacillus bruguierae</name>
    <dbReference type="NCBI Taxonomy" id="3127667"/>
    <lineage>
        <taxon>Bacteria</taxon>
        <taxon>Bacillati</taxon>
        <taxon>Bacillota</taxon>
        <taxon>Bacilli</taxon>
        <taxon>Bacillales</taxon>
        <taxon>Bacillaceae</taxon>
        <taxon>Bacillus</taxon>
    </lineage>
</organism>
<proteinExistence type="predicted"/>
<gene>
    <name evidence="1" type="ORF">WAZ07_23395</name>
</gene>
<comment type="caution">
    <text evidence="1">The sequence shown here is derived from an EMBL/GenBank/DDBJ whole genome shotgun (WGS) entry which is preliminary data.</text>
</comment>
<dbReference type="EMBL" id="JBAWSX010000021">
    <property type="protein sequence ID" value="MEI4804099.1"/>
    <property type="molecule type" value="Genomic_DNA"/>
</dbReference>
<keyword evidence="2" id="KW-1185">Reference proteome</keyword>
<reference evidence="1 2" key="1">
    <citation type="submission" date="2024-01" db="EMBL/GenBank/DDBJ databases">
        <title>Seven novel Bacillus-like species.</title>
        <authorList>
            <person name="Liu G."/>
        </authorList>
    </citation>
    <scope>NUCLEOTIDE SEQUENCE [LARGE SCALE GENOMIC DNA]</scope>
    <source>
        <strain evidence="1 2">FJAT-51639</strain>
    </source>
</reference>
<evidence type="ECO:0000313" key="2">
    <source>
        <dbReference type="Proteomes" id="UP001372526"/>
    </source>
</evidence>
<dbReference type="RefSeq" id="WP_336474377.1">
    <property type="nucleotide sequence ID" value="NZ_JBAWSX010000021.1"/>
</dbReference>
<evidence type="ECO:0000313" key="1">
    <source>
        <dbReference type="EMBL" id="MEI4804099.1"/>
    </source>
</evidence>
<protein>
    <submittedName>
        <fullName evidence="1">Uncharacterized protein</fullName>
    </submittedName>
</protein>
<accession>A0ABU8FN23</accession>
<dbReference type="Proteomes" id="UP001372526">
    <property type="component" value="Unassembled WGS sequence"/>
</dbReference>
<name>A0ABU8FN23_9BACI</name>